<sequence length="58" mass="6148">MWDTVQDSWQDPSSGHGADPEGAHLSHDRPCVRCGHAMHTFLACDAACGCEPAVVNVA</sequence>
<feature type="compositionally biased region" description="Polar residues" evidence="1">
    <location>
        <begin position="1"/>
        <end position="13"/>
    </location>
</feature>
<protein>
    <submittedName>
        <fullName evidence="2">Unannotated protein</fullName>
    </submittedName>
</protein>
<reference evidence="2" key="1">
    <citation type="submission" date="2020-05" db="EMBL/GenBank/DDBJ databases">
        <authorList>
            <person name="Chiriac C."/>
            <person name="Salcher M."/>
            <person name="Ghai R."/>
            <person name="Kavagutti S V."/>
        </authorList>
    </citation>
    <scope>NUCLEOTIDE SEQUENCE</scope>
</reference>
<feature type="region of interest" description="Disordered" evidence="1">
    <location>
        <begin position="1"/>
        <end position="23"/>
    </location>
</feature>
<evidence type="ECO:0000313" key="2">
    <source>
        <dbReference type="EMBL" id="CAB4727408.1"/>
    </source>
</evidence>
<name>A0A6J6RYJ5_9ZZZZ</name>
<dbReference type="AlphaFoldDB" id="A0A6J6RYJ5"/>
<organism evidence="2">
    <name type="scientific">freshwater metagenome</name>
    <dbReference type="NCBI Taxonomy" id="449393"/>
    <lineage>
        <taxon>unclassified sequences</taxon>
        <taxon>metagenomes</taxon>
        <taxon>ecological metagenomes</taxon>
    </lineage>
</organism>
<gene>
    <name evidence="2" type="ORF">UFOPK2761_00267</name>
</gene>
<dbReference type="EMBL" id="CAEZYQ010000001">
    <property type="protein sequence ID" value="CAB4727408.1"/>
    <property type="molecule type" value="Genomic_DNA"/>
</dbReference>
<proteinExistence type="predicted"/>
<evidence type="ECO:0000256" key="1">
    <source>
        <dbReference type="SAM" id="MobiDB-lite"/>
    </source>
</evidence>
<accession>A0A6J6RYJ5</accession>